<protein>
    <recommendedName>
        <fullName evidence="3">Phospholipid/glycerol acyltransferase domain-containing protein</fullName>
    </recommendedName>
</protein>
<feature type="domain" description="Phospholipid/glycerol acyltransferase" evidence="3">
    <location>
        <begin position="39"/>
        <end position="206"/>
    </location>
</feature>
<dbReference type="Proteomes" id="UP000807342">
    <property type="component" value="Unassembled WGS sequence"/>
</dbReference>
<dbReference type="EMBL" id="MU151203">
    <property type="protein sequence ID" value="KAF9447368.1"/>
    <property type="molecule type" value="Genomic_DNA"/>
</dbReference>
<proteinExistence type="predicted"/>
<reference evidence="4" key="1">
    <citation type="submission" date="2020-11" db="EMBL/GenBank/DDBJ databases">
        <authorList>
            <consortium name="DOE Joint Genome Institute"/>
            <person name="Ahrendt S."/>
            <person name="Riley R."/>
            <person name="Andreopoulos W."/>
            <person name="Labutti K."/>
            <person name="Pangilinan J."/>
            <person name="Ruiz-Duenas F.J."/>
            <person name="Barrasa J.M."/>
            <person name="Sanchez-Garcia M."/>
            <person name="Camarero S."/>
            <person name="Miyauchi S."/>
            <person name="Serrano A."/>
            <person name="Linde D."/>
            <person name="Babiker R."/>
            <person name="Drula E."/>
            <person name="Ayuso-Fernandez I."/>
            <person name="Pacheco R."/>
            <person name="Padilla G."/>
            <person name="Ferreira P."/>
            <person name="Barriuso J."/>
            <person name="Kellner H."/>
            <person name="Castanera R."/>
            <person name="Alfaro M."/>
            <person name="Ramirez L."/>
            <person name="Pisabarro A.G."/>
            <person name="Kuo A."/>
            <person name="Tritt A."/>
            <person name="Lipzen A."/>
            <person name="He G."/>
            <person name="Yan M."/>
            <person name="Ng V."/>
            <person name="Cullen D."/>
            <person name="Martin F."/>
            <person name="Rosso M.-N."/>
            <person name="Henrissat B."/>
            <person name="Hibbett D."/>
            <person name="Martinez A.T."/>
            <person name="Grigoriev I.V."/>
        </authorList>
    </citation>
    <scope>NUCLEOTIDE SEQUENCE</scope>
    <source>
        <strain evidence="4">MF-IS2</strain>
    </source>
</reference>
<dbReference type="AlphaFoldDB" id="A0A9P6C3J8"/>
<keyword evidence="2" id="KW-1133">Transmembrane helix</keyword>
<name>A0A9P6C3J8_9AGAR</name>
<dbReference type="GO" id="GO:0004366">
    <property type="term" value="F:glycerol-3-phosphate O-acyltransferase activity"/>
    <property type="evidence" value="ECO:0007669"/>
    <property type="project" value="TreeGrafter"/>
</dbReference>
<evidence type="ECO:0000259" key="3">
    <source>
        <dbReference type="SMART" id="SM00563"/>
    </source>
</evidence>
<evidence type="ECO:0000256" key="2">
    <source>
        <dbReference type="SAM" id="Phobius"/>
    </source>
</evidence>
<dbReference type="InterPro" id="IPR002123">
    <property type="entry name" value="Plipid/glycerol_acylTrfase"/>
</dbReference>
<evidence type="ECO:0000313" key="4">
    <source>
        <dbReference type="EMBL" id="KAF9447368.1"/>
    </source>
</evidence>
<dbReference type="PANTHER" id="PTHR31605">
    <property type="entry name" value="GLYCEROL-3-PHOSPHATE O-ACYLTRANSFERASE 1"/>
    <property type="match status" value="1"/>
</dbReference>
<evidence type="ECO:0000313" key="5">
    <source>
        <dbReference type="Proteomes" id="UP000807342"/>
    </source>
</evidence>
<dbReference type="OrthoDB" id="1044435at2759"/>
<dbReference type="InterPro" id="IPR052744">
    <property type="entry name" value="GPAT/DAPAT"/>
</dbReference>
<dbReference type="GO" id="GO:0016287">
    <property type="term" value="F:glycerone-phosphate O-acyltransferase activity"/>
    <property type="evidence" value="ECO:0007669"/>
    <property type="project" value="TreeGrafter"/>
</dbReference>
<dbReference type="PANTHER" id="PTHR31605:SF0">
    <property type="entry name" value="GLYCEROL-3-PHOSPHATE O-ACYLTRANSFERASE 1"/>
    <property type="match status" value="1"/>
</dbReference>
<evidence type="ECO:0000256" key="1">
    <source>
        <dbReference type="SAM" id="MobiDB-lite"/>
    </source>
</evidence>
<feature type="transmembrane region" description="Helical" evidence="2">
    <location>
        <begin position="441"/>
        <end position="465"/>
    </location>
</feature>
<feature type="region of interest" description="Disordered" evidence="1">
    <location>
        <begin position="93"/>
        <end position="116"/>
    </location>
</feature>
<gene>
    <name evidence="4" type="ORF">P691DRAFT_776198</name>
</gene>
<accession>A0A9P6C3J8</accession>
<dbReference type="SMART" id="SM00563">
    <property type="entry name" value="PlsC"/>
    <property type="match status" value="1"/>
</dbReference>
<dbReference type="Pfam" id="PF01553">
    <property type="entry name" value="Acyltransferase"/>
    <property type="match status" value="1"/>
</dbReference>
<keyword evidence="2" id="KW-0812">Transmembrane</keyword>
<keyword evidence="5" id="KW-1185">Reference proteome</keyword>
<organism evidence="4 5">
    <name type="scientific">Macrolepiota fuliginosa MF-IS2</name>
    <dbReference type="NCBI Taxonomy" id="1400762"/>
    <lineage>
        <taxon>Eukaryota</taxon>
        <taxon>Fungi</taxon>
        <taxon>Dikarya</taxon>
        <taxon>Basidiomycota</taxon>
        <taxon>Agaricomycotina</taxon>
        <taxon>Agaricomycetes</taxon>
        <taxon>Agaricomycetidae</taxon>
        <taxon>Agaricales</taxon>
        <taxon>Agaricineae</taxon>
        <taxon>Agaricaceae</taxon>
        <taxon>Macrolepiota</taxon>
    </lineage>
</organism>
<keyword evidence="2" id="KW-0472">Membrane</keyword>
<feature type="compositionally biased region" description="Polar residues" evidence="1">
    <location>
        <begin position="96"/>
        <end position="116"/>
    </location>
</feature>
<comment type="caution">
    <text evidence="4">The sequence shown here is derived from an EMBL/GenBank/DDBJ whole genome shotgun (WGS) entry which is preliminary data.</text>
</comment>
<feature type="transmembrane region" description="Helical" evidence="2">
    <location>
        <begin position="412"/>
        <end position="435"/>
    </location>
</feature>
<sequence length="575" mass="64111">MELKLAYRLFRMASTWMVGGWYSDVFIGGFENVPKTGPLILAVTHHNEIVDIAVLSASTPHGRPICFWAKSSMFKHPVMSFIMESGGAIRVHRSPNRVSSEDTSGTSTPTNSTRSVQPDLFEDTSLALSKGEAIGIFPEGTSYTLPAIAQVLPGAAWAAVEYVRAVRAEKLALCTSEKERRVYLNGEGRRGERTGLGVVPVGIVYEDKRRYMSRVCVWFGEPVEVDDYTEELFDEEVDPEEAAKVVARKLNAEIERGLVGLTVNAPDWETLYAARTAMKILWADQENVHLETWVDVSQSLVNLLSSPEPDEKLNQVRKSLMRYYSLLYYTHVNHTTLLELVPLLFTPDSTPTLDFPAILRAFFNLALGFPLALVWFVAFFPTFLFHIPGYIVSWLLLRAFGSPREEETHAEYRAIGGGLGIGLSTISILGVLWGMGALTQLGLLGLSISVYTSVYILCKWHLLLIKRNLRQFRRLTTFVKLVLGALSRDKLRPKELQVYSTSPPPPVNVFVKGPSNADAINAKHPPPISPGKLMRELLHARLQAHINLGNYLRSLDREEVTFLLSQGARVPSVVS</sequence>
<feature type="transmembrane region" description="Helical" evidence="2">
    <location>
        <begin position="383"/>
        <end position="400"/>
    </location>
</feature>
<dbReference type="GO" id="GO:0008654">
    <property type="term" value="P:phospholipid biosynthetic process"/>
    <property type="evidence" value="ECO:0007669"/>
    <property type="project" value="TreeGrafter"/>
</dbReference>
<dbReference type="SUPFAM" id="SSF69593">
    <property type="entry name" value="Glycerol-3-phosphate (1)-acyltransferase"/>
    <property type="match status" value="1"/>
</dbReference>